<organism>
    <name type="scientific">Serpula lacrymans var. lacrymans (strain S7.9)</name>
    <name type="common">Dry rot fungus</name>
    <dbReference type="NCBI Taxonomy" id="578457"/>
    <lineage>
        <taxon>Eukaryota</taxon>
        <taxon>Fungi</taxon>
        <taxon>Dikarya</taxon>
        <taxon>Basidiomycota</taxon>
        <taxon>Agaricomycotina</taxon>
        <taxon>Agaricomycetes</taxon>
        <taxon>Agaricomycetidae</taxon>
        <taxon>Boletales</taxon>
        <taxon>Coniophorineae</taxon>
        <taxon>Serpulaceae</taxon>
        <taxon>Serpula</taxon>
    </lineage>
</organism>
<reference evidence="2" key="1">
    <citation type="submission" date="2011-04" db="EMBL/GenBank/DDBJ databases">
        <title>Evolution of plant cell wall degrading machinery underlies the functional diversity of forest fungi.</title>
        <authorList>
            <consortium name="US DOE Joint Genome Institute (JGI-PGF)"/>
            <person name="Eastwood D.C."/>
            <person name="Floudas D."/>
            <person name="Binder M."/>
            <person name="Majcherczyk A."/>
            <person name="Schneider P."/>
            <person name="Aerts A."/>
            <person name="Asiegbu F.O."/>
            <person name="Baker S.E."/>
            <person name="Barry K."/>
            <person name="Bendiksby M."/>
            <person name="Blumentritt M."/>
            <person name="Coutinho P.M."/>
            <person name="Cullen D."/>
            <person name="Cullen D."/>
            <person name="Gathman A."/>
            <person name="Goodell B."/>
            <person name="Henrissat B."/>
            <person name="Ihrmark K."/>
            <person name="Kauserud H."/>
            <person name="Kohler A."/>
            <person name="LaButti K."/>
            <person name="Lapidus A."/>
            <person name="Lavin J.L."/>
            <person name="Lee Y.-H."/>
            <person name="Lindquist E."/>
            <person name="Lilly W."/>
            <person name="Lucas S."/>
            <person name="Morin E."/>
            <person name="Murat C."/>
            <person name="Oguiza J.A."/>
            <person name="Park J."/>
            <person name="Pisabarro A.G."/>
            <person name="Riley R."/>
            <person name="Rosling A."/>
            <person name="Salamov A."/>
            <person name="Schmidt O."/>
            <person name="Schmutz J."/>
            <person name="Skrede I."/>
            <person name="Stenlid J."/>
            <person name="Wiebenga A."/>
            <person name="Xie X."/>
            <person name="Kues U."/>
            <person name="Hibbett D.S."/>
            <person name="Hoffmeister D."/>
            <person name="Hogberg N."/>
            <person name="Martin F."/>
            <person name="Grigoriev I.V."/>
            <person name="Watkinson S.C."/>
        </authorList>
    </citation>
    <scope>NUCLEOTIDE SEQUENCE</scope>
    <source>
        <strain evidence="2">S7.9</strain>
    </source>
</reference>
<dbReference type="RefSeq" id="XP_007316069.1">
    <property type="nucleotide sequence ID" value="XM_007316007.1"/>
</dbReference>
<proteinExistence type="predicted"/>
<accession>F8NN57</accession>
<name>F8NN57_SERL9</name>
<dbReference type="OrthoDB" id="3254377at2759"/>
<dbReference type="Proteomes" id="UP000008064">
    <property type="component" value="Unassembled WGS sequence"/>
</dbReference>
<feature type="compositionally biased region" description="Low complexity" evidence="1">
    <location>
        <begin position="1"/>
        <end position="12"/>
    </location>
</feature>
<sequence>MPQSSPDGSSLSRRSRSVTPKPLTSPTIPRQMTPPIEELSASSSDSTSSSGHPTGYRTVQSLRKILDEQPSSLSLPNSASSKGKPKHLRAPSFFPRSPPPAPSSGTSTATASVSRLFTKSRHSSSTRPPSPPAHSSLKVRSVPPTPAPSPTALSLPEIFGNGVAKALGSTPSSGVSTPKRISFAELPESYAKSRPEGAPSKFSDKKARSKSRKSKGKRKGDRHQENESSDSGSWFSGWLLGGAATGMTVSKQEDRIARSWGNRPGFGTLDDWAV</sequence>
<feature type="region of interest" description="Disordered" evidence="1">
    <location>
        <begin position="249"/>
        <end position="274"/>
    </location>
</feature>
<dbReference type="EMBL" id="GL945431">
    <property type="protein sequence ID" value="EGO27978.1"/>
    <property type="molecule type" value="Genomic_DNA"/>
</dbReference>
<feature type="compositionally biased region" description="Low complexity" evidence="1">
    <location>
        <begin position="103"/>
        <end position="112"/>
    </location>
</feature>
<evidence type="ECO:0000313" key="2">
    <source>
        <dbReference type="EMBL" id="EGO27978.1"/>
    </source>
</evidence>
<dbReference type="AlphaFoldDB" id="F8NN57"/>
<dbReference type="HOGENOM" id="CLU_1016212_0_0_1"/>
<feature type="compositionally biased region" description="Low complexity" evidence="1">
    <location>
        <begin position="40"/>
        <end position="50"/>
    </location>
</feature>
<protein>
    <submittedName>
        <fullName evidence="2">Uncharacterized protein</fullName>
    </submittedName>
</protein>
<gene>
    <name evidence="2" type="ORF">SERLADRAFT_462335</name>
</gene>
<evidence type="ECO:0000256" key="1">
    <source>
        <dbReference type="SAM" id="MobiDB-lite"/>
    </source>
</evidence>
<feature type="compositionally biased region" description="Basic residues" evidence="1">
    <location>
        <begin position="207"/>
        <end position="221"/>
    </location>
</feature>
<dbReference type="GeneID" id="18818353"/>
<feature type="region of interest" description="Disordered" evidence="1">
    <location>
        <begin position="185"/>
        <end position="236"/>
    </location>
</feature>
<feature type="region of interest" description="Disordered" evidence="1">
    <location>
        <begin position="1"/>
        <end position="156"/>
    </location>
</feature>
<dbReference type="KEGG" id="sla:SERLADRAFT_462335"/>
<feature type="compositionally biased region" description="Low complexity" evidence="1">
    <location>
        <begin position="70"/>
        <end position="81"/>
    </location>
</feature>